<dbReference type="RefSeq" id="WP_187080496.1">
    <property type="nucleotide sequence ID" value="NZ_JACORU010000001.1"/>
</dbReference>
<name>A0A923M662_9BURK</name>
<protein>
    <submittedName>
        <fullName evidence="2">DUF2214 family protein</fullName>
    </submittedName>
</protein>
<dbReference type="AlphaFoldDB" id="A0A923M662"/>
<dbReference type="InterPro" id="IPR018706">
    <property type="entry name" value="DUF2214_membrane"/>
</dbReference>
<feature type="transmembrane region" description="Helical" evidence="1">
    <location>
        <begin position="123"/>
        <end position="145"/>
    </location>
</feature>
<sequence>MTQEALLAYAHILAIFTMIVFLTSEAALCRSEWMNATIVERLARVDMIYGISAGAVFVTGLARVFLGAKGAGYYAGNPLFWTKFGLFAAVGLISIAPTLAFIRWRRALRASGGLPDEAEVKRVRKLVMVQAHIIPVVPLAAVFLARGYGS</sequence>
<gene>
    <name evidence="2" type="ORF">H8R02_06505</name>
</gene>
<organism evidence="2 3">
    <name type="scientific">Ramlibacter albus</name>
    <dbReference type="NCBI Taxonomy" id="2079448"/>
    <lineage>
        <taxon>Bacteria</taxon>
        <taxon>Pseudomonadati</taxon>
        <taxon>Pseudomonadota</taxon>
        <taxon>Betaproteobacteria</taxon>
        <taxon>Burkholderiales</taxon>
        <taxon>Comamonadaceae</taxon>
        <taxon>Ramlibacter</taxon>
    </lineage>
</organism>
<keyword evidence="3" id="KW-1185">Reference proteome</keyword>
<feature type="transmembrane region" description="Helical" evidence="1">
    <location>
        <begin position="80"/>
        <end position="102"/>
    </location>
</feature>
<keyword evidence="1" id="KW-0812">Transmembrane</keyword>
<dbReference type="Pfam" id="PF09980">
    <property type="entry name" value="DUF2214"/>
    <property type="match status" value="1"/>
</dbReference>
<evidence type="ECO:0000313" key="3">
    <source>
        <dbReference type="Proteomes" id="UP000596827"/>
    </source>
</evidence>
<evidence type="ECO:0000313" key="2">
    <source>
        <dbReference type="EMBL" id="MBC5764095.1"/>
    </source>
</evidence>
<reference evidence="2" key="1">
    <citation type="submission" date="2020-08" db="EMBL/GenBank/DDBJ databases">
        <title>Ramlibacter sp. GTP1 16S ribosomal RNA gene genome sequencing and assembly.</title>
        <authorList>
            <person name="Kang M."/>
        </authorList>
    </citation>
    <scope>NUCLEOTIDE SEQUENCE</scope>
    <source>
        <strain evidence="2">GTP1</strain>
    </source>
</reference>
<dbReference type="EMBL" id="JACORU010000001">
    <property type="protein sequence ID" value="MBC5764095.1"/>
    <property type="molecule type" value="Genomic_DNA"/>
</dbReference>
<accession>A0A923M662</accession>
<keyword evidence="1" id="KW-1133">Transmembrane helix</keyword>
<evidence type="ECO:0000256" key="1">
    <source>
        <dbReference type="SAM" id="Phobius"/>
    </source>
</evidence>
<feature type="transmembrane region" description="Helical" evidence="1">
    <location>
        <begin position="6"/>
        <end position="28"/>
    </location>
</feature>
<keyword evidence="1" id="KW-0472">Membrane</keyword>
<proteinExistence type="predicted"/>
<dbReference type="Proteomes" id="UP000596827">
    <property type="component" value="Unassembled WGS sequence"/>
</dbReference>
<feature type="transmembrane region" description="Helical" evidence="1">
    <location>
        <begin position="48"/>
        <end position="68"/>
    </location>
</feature>
<comment type="caution">
    <text evidence="2">The sequence shown here is derived from an EMBL/GenBank/DDBJ whole genome shotgun (WGS) entry which is preliminary data.</text>
</comment>